<accession>A0AA48KRP8</accession>
<sequence>MVTTIEKETMSFGSNLRDKEAKIDGMMTIELIHGFITNDEKLEKLTKVLREIKGKTEYTKAKLKLPFITPSGIYKVRRKAGLVSRTIFFCVDIDNIKDPELIKKKLSKIPSVVLIYTSPSGKGLKVLLVIDPKQAEHLEYFNAFLNYFRSEHGIEIDQACKDVTRASLLCHDSAAYFNPNAEMLGKSFVEQWSANSTEEELTHTPQKLEEIKFEVLPAELDEAEISLTGVKALAQAVQRVMNAPDGKKHMILRNQACRLGYLAKYGIVELSDSFDSLYSAISKRKVNSLKDAKNTILSSLRYGVENAPDFEDLKLYGAPSMYIIGEDDDGKSFLHISYTKLYRFLNYHGFWVYRKSGIRIFVHVEDNIITKVDKHDVIGFVMQYIRTLPWELADGINRDNLEELFRKKMNVLFSENQLSTLELYHPTFNVDDPETAYLYFTNGFLRVTKESVKLLPYSQMQGVIWDTQILEREFTDLGMEMPQLEERSEFAQFLLGVSNNRDKSSENRYQSLISIIGYLLHRYKDPSYSRAIILCDENISQNPSGGSGKGIVLKSLGKFRNTALIDGKNFNFKSQFAFQQVGLDTELIVFEDVTQAFDFERLFSVITEGISVEKKGQDRFFIPFEENPKIVITTNYMIAGNGNSHNRRKVEYEFSKFYNESHTPNSEFGHNLYDDWGKEQWGFLTTLWSIASNSSLETGL</sequence>
<protein>
    <recommendedName>
        <fullName evidence="1">BT4734-like N-terminal domain-containing protein</fullName>
    </recommendedName>
</protein>
<evidence type="ECO:0000313" key="2">
    <source>
        <dbReference type="EMBL" id="BDW93366.1"/>
    </source>
</evidence>
<dbReference type="Pfam" id="PF08800">
    <property type="entry name" value="BT4734-like_N"/>
    <property type="match status" value="1"/>
</dbReference>
<organism evidence="2 3">
    <name type="scientific">Flagellimonas marinaquae</name>
    <dbReference type="NCBI Taxonomy" id="254955"/>
    <lineage>
        <taxon>Bacteria</taxon>
        <taxon>Pseudomonadati</taxon>
        <taxon>Bacteroidota</taxon>
        <taxon>Flavobacteriia</taxon>
        <taxon>Flavobacteriales</taxon>
        <taxon>Flavobacteriaceae</taxon>
        <taxon>Flagellimonas</taxon>
    </lineage>
</organism>
<proteinExistence type="predicted"/>
<dbReference type="Proteomes" id="UP001330184">
    <property type="component" value="Chromosome"/>
</dbReference>
<name>A0AA48KRP8_9FLAO</name>
<dbReference type="RefSeq" id="WP_338193797.1">
    <property type="nucleotide sequence ID" value="NZ_AP027268.1"/>
</dbReference>
<dbReference type="InterPro" id="IPR014907">
    <property type="entry name" value="BT4734-like_N"/>
</dbReference>
<gene>
    <name evidence="2" type="ORF">MACH07_21980</name>
</gene>
<dbReference type="EMBL" id="AP027268">
    <property type="protein sequence ID" value="BDW93366.1"/>
    <property type="molecule type" value="Genomic_DNA"/>
</dbReference>
<dbReference type="AlphaFoldDB" id="A0AA48KRP8"/>
<reference evidence="2 3" key="1">
    <citation type="submission" date="2023-01" db="EMBL/GenBank/DDBJ databases">
        <title>Complete genome sequence of Muricauda aquimarina strain IFOP_LL357.</title>
        <authorList>
            <person name="Gajardo G."/>
            <person name="Ueki S."/>
            <person name="Maruyama F."/>
        </authorList>
    </citation>
    <scope>NUCLEOTIDE SEQUENCE [LARGE SCALE GENOMIC DNA]</scope>
    <source>
        <strain evidence="2 3">IFOP_LL357</strain>
    </source>
</reference>
<evidence type="ECO:0000259" key="1">
    <source>
        <dbReference type="Pfam" id="PF08800"/>
    </source>
</evidence>
<evidence type="ECO:0000313" key="3">
    <source>
        <dbReference type="Proteomes" id="UP001330184"/>
    </source>
</evidence>
<feature type="domain" description="BT4734-like N-terminal" evidence="1">
    <location>
        <begin position="61"/>
        <end position="177"/>
    </location>
</feature>
<keyword evidence="3" id="KW-1185">Reference proteome</keyword>